<feature type="transmembrane region" description="Helical" evidence="1">
    <location>
        <begin position="101"/>
        <end position="121"/>
    </location>
</feature>
<evidence type="ECO:0000313" key="2">
    <source>
        <dbReference type="EMBL" id="ADU49394.1"/>
    </source>
</evidence>
<dbReference type="AlphaFoldDB" id="E6SAT3"/>
<feature type="transmembrane region" description="Helical" evidence="1">
    <location>
        <begin position="58"/>
        <end position="80"/>
    </location>
</feature>
<feature type="transmembrane region" description="Helical" evidence="1">
    <location>
        <begin position="21"/>
        <end position="38"/>
    </location>
</feature>
<protein>
    <submittedName>
        <fullName evidence="2">GABA permease</fullName>
    </submittedName>
</protein>
<keyword evidence="1" id="KW-0812">Transmembrane</keyword>
<accession>E6SAT3</accession>
<keyword evidence="1" id="KW-1133">Transmembrane helix</keyword>
<keyword evidence="3" id="KW-1185">Reference proteome</keyword>
<name>E6SAT3_INTC7</name>
<proteinExistence type="predicted"/>
<dbReference type="Proteomes" id="UP000008914">
    <property type="component" value="Chromosome"/>
</dbReference>
<reference evidence="2 3" key="1">
    <citation type="journal article" date="2010" name="Stand. Genomic Sci.">
        <title>Complete genome sequence of Intrasporangium calvum type strain (7 KIP).</title>
        <authorList>
            <person name="Del Rio T.G."/>
            <person name="Chertkov O."/>
            <person name="Yasawong M."/>
            <person name="Lucas S."/>
            <person name="Deshpande S."/>
            <person name="Cheng J.F."/>
            <person name="Detter C."/>
            <person name="Tapia R."/>
            <person name="Han C."/>
            <person name="Goodwin L."/>
            <person name="Pitluck S."/>
            <person name="Liolios K."/>
            <person name="Ivanova N."/>
            <person name="Mavromatis K."/>
            <person name="Pati A."/>
            <person name="Chen A."/>
            <person name="Palaniappan K."/>
            <person name="Land M."/>
            <person name="Hauser L."/>
            <person name="Chang Y.J."/>
            <person name="Jeffries C.D."/>
            <person name="Rohde M."/>
            <person name="Pukall R."/>
            <person name="Sikorski J."/>
            <person name="Goker M."/>
            <person name="Woyke T."/>
            <person name="Bristow J."/>
            <person name="Eisen J.A."/>
            <person name="Markowitz V."/>
            <person name="Hugenholtz P."/>
            <person name="Kyrpides N.C."/>
            <person name="Klenk H.P."/>
            <person name="Lapidus A."/>
        </authorList>
    </citation>
    <scope>NUCLEOTIDE SEQUENCE [LARGE SCALE GENOMIC DNA]</scope>
    <source>
        <strain evidence="3">ATCC 23552 / DSM 43043 / JCM 3097 / NBRC 12989 / 7 KIP</strain>
    </source>
</reference>
<gene>
    <name evidence="2" type="ordered locus">Intca_2899</name>
</gene>
<keyword evidence="1" id="KW-0472">Membrane</keyword>
<evidence type="ECO:0000256" key="1">
    <source>
        <dbReference type="SAM" id="Phobius"/>
    </source>
</evidence>
<dbReference type="KEGG" id="ica:Intca_2899"/>
<organism evidence="2 3">
    <name type="scientific">Intrasporangium calvum (strain ATCC 23552 / DSM 43043 / JCM 3097 / NBRC 12989 / NCIMB 10167 / NRRL B-3866 / 7 KIP)</name>
    <dbReference type="NCBI Taxonomy" id="710696"/>
    <lineage>
        <taxon>Bacteria</taxon>
        <taxon>Bacillati</taxon>
        <taxon>Actinomycetota</taxon>
        <taxon>Actinomycetes</taxon>
        <taxon>Micrococcales</taxon>
        <taxon>Intrasporangiaceae</taxon>
        <taxon>Intrasporangium</taxon>
    </lineage>
</organism>
<dbReference type="HOGENOM" id="CLU_1978498_0_0_11"/>
<evidence type="ECO:0000313" key="3">
    <source>
        <dbReference type="Proteomes" id="UP000008914"/>
    </source>
</evidence>
<sequence length="126" mass="13083">MVEPIRDHDRRLGPRPLLTPGSSAIAALALAVLGLRGQGAWTTALNAFLPDGFAPNEFAWFVVGAGLGSLAVAVGAWWLARTVLIKDAIQAPSWAEHLARAAVLISMIAAVLSALTIVGGLRGLPL</sequence>
<dbReference type="EMBL" id="CP002343">
    <property type="protein sequence ID" value="ADU49394.1"/>
    <property type="molecule type" value="Genomic_DNA"/>
</dbReference>